<dbReference type="EMBL" id="BKBA01000009">
    <property type="protein sequence ID" value="GEQ14540.1"/>
    <property type="molecule type" value="Genomic_DNA"/>
</dbReference>
<reference evidence="2 3" key="1">
    <citation type="submission" date="2019-07" db="EMBL/GenBank/DDBJ databases">
        <title>Whole genome shotgun sequence of Knoellia locipacati NBRC 109775.</title>
        <authorList>
            <person name="Hosoyama A."/>
            <person name="Uohara A."/>
            <person name="Ohji S."/>
            <person name="Ichikawa N."/>
        </authorList>
    </citation>
    <scope>NUCLEOTIDE SEQUENCE [LARGE SCALE GENOMIC DNA]</scope>
    <source>
        <strain evidence="2 3">NBRC 109775</strain>
    </source>
</reference>
<evidence type="ECO:0000313" key="3">
    <source>
        <dbReference type="Proteomes" id="UP000321793"/>
    </source>
</evidence>
<keyword evidence="1" id="KW-0812">Transmembrane</keyword>
<gene>
    <name evidence="2" type="ORF">KLO01_25870</name>
</gene>
<name>A0A512T2T4_9MICO</name>
<dbReference type="Proteomes" id="UP000321793">
    <property type="component" value="Unassembled WGS sequence"/>
</dbReference>
<proteinExistence type="predicted"/>
<dbReference type="AlphaFoldDB" id="A0A512T2T4"/>
<protein>
    <submittedName>
        <fullName evidence="2">Uncharacterized protein</fullName>
    </submittedName>
</protein>
<feature type="transmembrane region" description="Helical" evidence="1">
    <location>
        <begin position="12"/>
        <end position="33"/>
    </location>
</feature>
<dbReference type="OrthoDB" id="4872219at2"/>
<organism evidence="2 3">
    <name type="scientific">Knoellia locipacati</name>
    <dbReference type="NCBI Taxonomy" id="882824"/>
    <lineage>
        <taxon>Bacteria</taxon>
        <taxon>Bacillati</taxon>
        <taxon>Actinomycetota</taxon>
        <taxon>Actinomycetes</taxon>
        <taxon>Micrococcales</taxon>
        <taxon>Intrasporangiaceae</taxon>
        <taxon>Knoellia</taxon>
    </lineage>
</organism>
<accession>A0A512T2T4</accession>
<sequence>MTAPSRTTRSPRGSLIVLAVLAILWLGWLAWFLSAPDRNPGGQCAGLGFGCTPTPRDVASFVGVIGLAPLSVLVLVVTLVVRLVRTRSGSRRTAWDVVVGALLVAAGALWLVGTVAGAF</sequence>
<keyword evidence="3" id="KW-1185">Reference proteome</keyword>
<comment type="caution">
    <text evidence="2">The sequence shown here is derived from an EMBL/GenBank/DDBJ whole genome shotgun (WGS) entry which is preliminary data.</text>
</comment>
<evidence type="ECO:0000313" key="2">
    <source>
        <dbReference type="EMBL" id="GEQ14540.1"/>
    </source>
</evidence>
<feature type="transmembrane region" description="Helical" evidence="1">
    <location>
        <begin position="93"/>
        <end position="113"/>
    </location>
</feature>
<evidence type="ECO:0000256" key="1">
    <source>
        <dbReference type="SAM" id="Phobius"/>
    </source>
</evidence>
<dbReference type="RefSeq" id="WP_147065743.1">
    <property type="nucleotide sequence ID" value="NZ_BAABDN010000002.1"/>
</dbReference>
<feature type="transmembrane region" description="Helical" evidence="1">
    <location>
        <begin position="58"/>
        <end position="81"/>
    </location>
</feature>
<keyword evidence="1" id="KW-0472">Membrane</keyword>
<keyword evidence="1" id="KW-1133">Transmembrane helix</keyword>